<dbReference type="PROSITE" id="PS50850">
    <property type="entry name" value="MFS"/>
    <property type="match status" value="1"/>
</dbReference>
<dbReference type="PANTHER" id="PTHR42718">
    <property type="entry name" value="MAJOR FACILITATOR SUPERFAMILY MULTIDRUG TRANSPORTER MFSC"/>
    <property type="match status" value="1"/>
</dbReference>
<reference evidence="8" key="1">
    <citation type="journal article" date="2014" name="Int. J. Syst. Evol. Microbiol.">
        <title>Complete genome sequence of Corynebacterium casei LMG S-19264T (=DSM 44701T), isolated from a smear-ripened cheese.</title>
        <authorList>
            <consortium name="US DOE Joint Genome Institute (JGI-PGF)"/>
            <person name="Walter F."/>
            <person name="Albersmeier A."/>
            <person name="Kalinowski J."/>
            <person name="Ruckert C."/>
        </authorList>
    </citation>
    <scope>NUCLEOTIDE SEQUENCE</scope>
    <source>
        <strain evidence="8">CGMCC 4.7110</strain>
    </source>
</reference>
<organism evidence="8 9">
    <name type="scientific">Streptomyces fuscichromogenes</name>
    <dbReference type="NCBI Taxonomy" id="1324013"/>
    <lineage>
        <taxon>Bacteria</taxon>
        <taxon>Bacillati</taxon>
        <taxon>Actinomycetota</taxon>
        <taxon>Actinomycetes</taxon>
        <taxon>Kitasatosporales</taxon>
        <taxon>Streptomycetaceae</taxon>
        <taxon>Streptomyces</taxon>
    </lineage>
</organism>
<keyword evidence="4 6" id="KW-0472">Membrane</keyword>
<gene>
    <name evidence="8" type="primary">mmr</name>
    <name evidence="8" type="ORF">GCM10011578_062110</name>
</gene>
<reference evidence="8" key="2">
    <citation type="submission" date="2020-09" db="EMBL/GenBank/DDBJ databases">
        <authorList>
            <person name="Sun Q."/>
            <person name="Zhou Y."/>
        </authorList>
    </citation>
    <scope>NUCLEOTIDE SEQUENCE</scope>
    <source>
        <strain evidence="8">CGMCC 4.7110</strain>
    </source>
</reference>
<dbReference type="CDD" id="cd17321">
    <property type="entry name" value="MFS_MMR_MDR_like"/>
    <property type="match status" value="1"/>
</dbReference>
<feature type="transmembrane region" description="Helical" evidence="6">
    <location>
        <begin position="76"/>
        <end position="101"/>
    </location>
</feature>
<keyword evidence="9" id="KW-1185">Reference proteome</keyword>
<feature type="domain" description="Major facilitator superfamily (MFS) profile" evidence="7">
    <location>
        <begin position="10"/>
        <end position="445"/>
    </location>
</feature>
<dbReference type="InterPro" id="IPR011701">
    <property type="entry name" value="MFS"/>
</dbReference>
<dbReference type="InterPro" id="IPR036259">
    <property type="entry name" value="MFS_trans_sf"/>
</dbReference>
<feature type="transmembrane region" description="Helical" evidence="6">
    <location>
        <begin position="266"/>
        <end position="289"/>
    </location>
</feature>
<evidence type="ECO:0000313" key="8">
    <source>
        <dbReference type="EMBL" id="GGN27122.1"/>
    </source>
</evidence>
<feature type="transmembrane region" description="Helical" evidence="6">
    <location>
        <begin position="228"/>
        <end position="245"/>
    </location>
</feature>
<comment type="caution">
    <text evidence="8">The sequence shown here is derived from an EMBL/GenBank/DDBJ whole genome shotgun (WGS) entry which is preliminary data.</text>
</comment>
<feature type="transmembrane region" description="Helical" evidence="6">
    <location>
        <begin position="360"/>
        <end position="380"/>
    </location>
</feature>
<feature type="transmembrane region" description="Helical" evidence="6">
    <location>
        <begin position="301"/>
        <end position="323"/>
    </location>
</feature>
<dbReference type="GO" id="GO:0005886">
    <property type="term" value="C:plasma membrane"/>
    <property type="evidence" value="ECO:0007669"/>
    <property type="project" value="UniProtKB-SubCell"/>
</dbReference>
<feature type="transmembrane region" description="Helical" evidence="6">
    <location>
        <begin position="164"/>
        <end position="183"/>
    </location>
</feature>
<dbReference type="GO" id="GO:0022857">
    <property type="term" value="F:transmembrane transporter activity"/>
    <property type="evidence" value="ECO:0007669"/>
    <property type="project" value="InterPro"/>
</dbReference>
<dbReference type="Gene3D" id="1.20.1720.10">
    <property type="entry name" value="Multidrug resistance protein D"/>
    <property type="match status" value="1"/>
</dbReference>
<dbReference type="EMBL" id="BMML01000016">
    <property type="protein sequence ID" value="GGN27122.1"/>
    <property type="molecule type" value="Genomic_DNA"/>
</dbReference>
<evidence type="ECO:0000313" key="9">
    <source>
        <dbReference type="Proteomes" id="UP000653411"/>
    </source>
</evidence>
<dbReference type="InterPro" id="IPR020846">
    <property type="entry name" value="MFS_dom"/>
</dbReference>
<dbReference type="GO" id="GO:0046677">
    <property type="term" value="P:response to antibiotic"/>
    <property type="evidence" value="ECO:0007669"/>
    <property type="project" value="UniProtKB-KW"/>
</dbReference>
<comment type="subcellular location">
    <subcellularLocation>
        <location evidence="1">Cell membrane</location>
        <topology evidence="1">Multi-pass membrane protein</topology>
    </subcellularLocation>
</comment>
<feature type="transmembrane region" description="Helical" evidence="6">
    <location>
        <begin position="135"/>
        <end position="158"/>
    </location>
</feature>
<dbReference type="Gene3D" id="1.20.1250.20">
    <property type="entry name" value="MFS general substrate transporter like domains"/>
    <property type="match status" value="1"/>
</dbReference>
<evidence type="ECO:0000256" key="3">
    <source>
        <dbReference type="ARBA" id="ARBA00022989"/>
    </source>
</evidence>
<feature type="transmembrane region" description="Helical" evidence="6">
    <location>
        <begin position="12"/>
        <end position="31"/>
    </location>
</feature>
<protein>
    <submittedName>
        <fullName evidence="8">MFS transporter</fullName>
    </submittedName>
</protein>
<feature type="transmembrane region" description="Helical" evidence="6">
    <location>
        <begin position="330"/>
        <end position="348"/>
    </location>
</feature>
<keyword evidence="2 6" id="KW-0812">Transmembrane</keyword>
<dbReference type="AlphaFoldDB" id="A0A917XHX7"/>
<keyword evidence="5" id="KW-0046">Antibiotic resistance</keyword>
<dbReference type="RefSeq" id="WP_189266171.1">
    <property type="nucleotide sequence ID" value="NZ_BMML01000016.1"/>
</dbReference>
<sequence length="449" mass="45161">MTGRLRRSVPLLVSVAGAMIVALDGTVLLVAQPSLQRSLAASPAQIQWTSTGYLVAVAALLVVAGRLGDRYGHLRLLCIGLLGFAASSSGIVLAPSVSWVIGLRTAQGVFGALLQPATLAMLRLAYPERELHRAVAVRTAAIAVAAGSGPVLGGVLVAHLGWRAVFWINVPISLAAVLLALAVRLPAPESTAPQRLDLTGAVLLASFLALLVHALADVPARGWAAPHTLLELSAVAGLAAVLAVSERRAGNPIVPSAVTRSVPVTASMALLALATAGLFGSLFTATFYLQSVLRLDPLAAGLRVLPLTVLMVLGSPLASVALGRWGPRPTAVSGTLLVVLGIAGLSQLTRSGAAGPTGAAFAVIGAGFAAVMVTATGTVVGDAPPEYAGAVGGLKQTATNIGPTLGIAIATSAGAAASVRTTLLLMAAVATLGLLPAVLLPRVRRDEAT</sequence>
<evidence type="ECO:0000259" key="7">
    <source>
        <dbReference type="PROSITE" id="PS50850"/>
    </source>
</evidence>
<feature type="transmembrane region" description="Helical" evidence="6">
    <location>
        <begin position="423"/>
        <end position="440"/>
    </location>
</feature>
<evidence type="ECO:0000256" key="1">
    <source>
        <dbReference type="ARBA" id="ARBA00004651"/>
    </source>
</evidence>
<dbReference type="SUPFAM" id="SSF103473">
    <property type="entry name" value="MFS general substrate transporter"/>
    <property type="match status" value="1"/>
</dbReference>
<dbReference type="Pfam" id="PF07690">
    <property type="entry name" value="MFS_1"/>
    <property type="match status" value="1"/>
</dbReference>
<keyword evidence="3 6" id="KW-1133">Transmembrane helix</keyword>
<evidence type="ECO:0000256" key="6">
    <source>
        <dbReference type="SAM" id="Phobius"/>
    </source>
</evidence>
<feature type="transmembrane region" description="Helical" evidence="6">
    <location>
        <begin position="195"/>
        <end position="216"/>
    </location>
</feature>
<name>A0A917XHX7_9ACTN</name>
<dbReference type="PANTHER" id="PTHR42718:SF42">
    <property type="entry name" value="EXPORT PROTEIN"/>
    <property type="match status" value="1"/>
</dbReference>
<evidence type="ECO:0000256" key="2">
    <source>
        <dbReference type="ARBA" id="ARBA00022692"/>
    </source>
</evidence>
<evidence type="ECO:0000256" key="4">
    <source>
        <dbReference type="ARBA" id="ARBA00023136"/>
    </source>
</evidence>
<feature type="transmembrane region" description="Helical" evidence="6">
    <location>
        <begin position="46"/>
        <end position="64"/>
    </location>
</feature>
<dbReference type="Proteomes" id="UP000653411">
    <property type="component" value="Unassembled WGS sequence"/>
</dbReference>
<accession>A0A917XHX7</accession>
<evidence type="ECO:0000256" key="5">
    <source>
        <dbReference type="ARBA" id="ARBA00023251"/>
    </source>
</evidence>
<proteinExistence type="predicted"/>